<reference evidence="12 13" key="1">
    <citation type="submission" date="2015-09" db="EMBL/GenBank/DDBJ databases">
        <title>Draft genome of the parasitic nematode Teladorsagia circumcincta isolate WARC Sus (inbred).</title>
        <authorList>
            <person name="Mitreva M."/>
        </authorList>
    </citation>
    <scope>NUCLEOTIDE SEQUENCE [LARGE SCALE GENOMIC DNA]</scope>
    <source>
        <strain evidence="12 13">S</strain>
    </source>
</reference>
<dbReference type="PROSITE" id="PS51201">
    <property type="entry name" value="RCK_N"/>
    <property type="match status" value="1"/>
</dbReference>
<evidence type="ECO:0000256" key="7">
    <source>
        <dbReference type="ARBA" id="ARBA00022989"/>
    </source>
</evidence>
<feature type="domain" description="RCK N-terminal" evidence="11">
    <location>
        <begin position="1"/>
        <end position="114"/>
    </location>
</feature>
<accession>A0A2G9U1R2</accession>
<keyword evidence="8" id="KW-0406">Ion transport</keyword>
<dbReference type="AlphaFoldDB" id="A0A2G9U1R2"/>
<keyword evidence="5" id="KW-0631">Potassium channel</keyword>
<evidence type="ECO:0000256" key="8">
    <source>
        <dbReference type="ARBA" id="ARBA00023065"/>
    </source>
</evidence>
<evidence type="ECO:0000256" key="2">
    <source>
        <dbReference type="ARBA" id="ARBA00022448"/>
    </source>
</evidence>
<keyword evidence="6" id="KW-0630">Potassium</keyword>
<gene>
    <name evidence="12" type="ORF">TELCIR_14959</name>
</gene>
<dbReference type="GO" id="GO:0005886">
    <property type="term" value="C:plasma membrane"/>
    <property type="evidence" value="ECO:0007669"/>
    <property type="project" value="TreeGrafter"/>
</dbReference>
<evidence type="ECO:0000256" key="4">
    <source>
        <dbReference type="ARBA" id="ARBA00022692"/>
    </source>
</evidence>
<evidence type="ECO:0000256" key="5">
    <source>
        <dbReference type="ARBA" id="ARBA00022826"/>
    </source>
</evidence>
<keyword evidence="2" id="KW-0813">Transport</keyword>
<dbReference type="EMBL" id="KZ350907">
    <property type="protein sequence ID" value="PIO63440.1"/>
    <property type="molecule type" value="Genomic_DNA"/>
</dbReference>
<evidence type="ECO:0000256" key="9">
    <source>
        <dbReference type="ARBA" id="ARBA00023136"/>
    </source>
</evidence>
<keyword evidence="4" id="KW-0812">Transmembrane</keyword>
<feature type="non-terminal residue" evidence="12">
    <location>
        <position position="1"/>
    </location>
</feature>
<keyword evidence="10 12" id="KW-0407">Ion channel</keyword>
<dbReference type="Gene3D" id="3.40.50.720">
    <property type="entry name" value="NAD(P)-binding Rossmann-like Domain"/>
    <property type="match status" value="1"/>
</dbReference>
<keyword evidence="13" id="KW-1185">Reference proteome</keyword>
<name>A0A2G9U1R2_TELCI</name>
<dbReference type="InterPro" id="IPR003929">
    <property type="entry name" value="K_chnl_BK_asu"/>
</dbReference>
<keyword evidence="9" id="KW-0472">Membrane</keyword>
<dbReference type="GO" id="GO:0015271">
    <property type="term" value="F:outward rectifier potassium channel activity"/>
    <property type="evidence" value="ECO:0007669"/>
    <property type="project" value="TreeGrafter"/>
</dbReference>
<evidence type="ECO:0000256" key="10">
    <source>
        <dbReference type="ARBA" id="ARBA00023303"/>
    </source>
</evidence>
<dbReference type="PANTHER" id="PTHR10027">
    <property type="entry name" value="CALCIUM-ACTIVATED POTASSIUM CHANNEL ALPHA CHAIN"/>
    <property type="match status" value="1"/>
</dbReference>
<evidence type="ECO:0000256" key="1">
    <source>
        <dbReference type="ARBA" id="ARBA00004141"/>
    </source>
</evidence>
<dbReference type="InterPro" id="IPR003148">
    <property type="entry name" value="RCK_N"/>
</dbReference>
<evidence type="ECO:0000313" key="13">
    <source>
        <dbReference type="Proteomes" id="UP000230423"/>
    </source>
</evidence>
<evidence type="ECO:0000256" key="6">
    <source>
        <dbReference type="ARBA" id="ARBA00022958"/>
    </source>
</evidence>
<dbReference type="OrthoDB" id="257992at2759"/>
<dbReference type="Proteomes" id="UP000230423">
    <property type="component" value="Unassembled WGS sequence"/>
</dbReference>
<keyword evidence="7" id="KW-1133">Transmembrane helix</keyword>
<organism evidence="12 13">
    <name type="scientific">Teladorsagia circumcincta</name>
    <name type="common">Brown stomach worm</name>
    <name type="synonym">Ostertagia circumcincta</name>
    <dbReference type="NCBI Taxonomy" id="45464"/>
    <lineage>
        <taxon>Eukaryota</taxon>
        <taxon>Metazoa</taxon>
        <taxon>Ecdysozoa</taxon>
        <taxon>Nematoda</taxon>
        <taxon>Chromadorea</taxon>
        <taxon>Rhabditida</taxon>
        <taxon>Rhabditina</taxon>
        <taxon>Rhabditomorpha</taxon>
        <taxon>Strongyloidea</taxon>
        <taxon>Trichostrongylidae</taxon>
        <taxon>Teladorsagia</taxon>
    </lineage>
</organism>
<protein>
    <submittedName>
        <fullName evidence="12">Calcium-activated BK potassium channel alpha subunit</fullName>
    </submittedName>
</protein>
<proteinExistence type="predicted"/>
<evidence type="ECO:0000259" key="11">
    <source>
        <dbReference type="PROSITE" id="PS51201"/>
    </source>
</evidence>
<keyword evidence="3" id="KW-0633">Potassium transport</keyword>
<dbReference type="InterPro" id="IPR047871">
    <property type="entry name" value="K_chnl_Slo-like"/>
</dbReference>
<dbReference type="Pfam" id="PF22614">
    <property type="entry name" value="Slo-like_RCK"/>
    <property type="match status" value="2"/>
</dbReference>
<dbReference type="GO" id="GO:0005228">
    <property type="term" value="F:intracellular sodium-activated potassium channel activity"/>
    <property type="evidence" value="ECO:0007669"/>
    <property type="project" value="TreeGrafter"/>
</dbReference>
<sequence length="587" mass="66899">RVHVILLSPAELDDPTRLLLKFPLYSERVHYVRGTALRDENLERARLGDAQACFILSARHQDKKISTVLNGTNADEHTILRSWAVKDFAPHVKQYVQIFRPETKMHLEHAEVLICEDEFKYALLANNCICPGISTFITLLMHTSKGDEGKNSSEPWHKVYGFHSGNELYMIKAEDSKFFGSFIGKSFTYASYCAHERYGVGLIGVKSDEPNAKTLLNPGVLYIIKATDVLYYMALTNEESLYNFHKDLKDQKKKADLASTIANVGIETPYFESGLKRLNYVRKRFLRRAKARDQEALISGSLKMPSQPHPSMELLNEAKPGSSSESESEDYCEKCKGPCIRQKLDNLLRAGVSNAEHVVVVKEFASLAEEHLADCSTIITVQKIHRMFPQLRMITELTHTSNMRFVQFSANNPYSLAQSKFEKYEKKRGSHMPYMFRLPFAQGGVFSANMLDRLLYQVVVTSDDLWIKTYGQLYKRLCSSGANIPLGIFRTKNMDTKTVSHEMEEKCHSLDASQLESARERRKEVLNHIRTRMRNMGMTDYEDSFDSTDVVESCNKISFVIINPTAELQLEAGDIVYVAHIFFNKVA</sequence>
<dbReference type="Pfam" id="PF03493">
    <property type="entry name" value="BK_channel_a"/>
    <property type="match status" value="1"/>
</dbReference>
<comment type="subcellular location">
    <subcellularLocation>
        <location evidence="1">Membrane</location>
        <topology evidence="1">Multi-pass membrane protein</topology>
    </subcellularLocation>
</comment>
<dbReference type="PANTHER" id="PTHR10027:SF10">
    <property type="entry name" value="SLOWPOKE 2, ISOFORM D"/>
    <property type="match status" value="1"/>
</dbReference>
<feature type="non-terminal residue" evidence="12">
    <location>
        <position position="587"/>
    </location>
</feature>
<evidence type="ECO:0000256" key="3">
    <source>
        <dbReference type="ARBA" id="ARBA00022538"/>
    </source>
</evidence>
<evidence type="ECO:0000313" key="12">
    <source>
        <dbReference type="EMBL" id="PIO63440.1"/>
    </source>
</evidence>